<gene>
    <name evidence="2" type="ORF">DFR49_1415</name>
</gene>
<comment type="caution">
    <text evidence="2">The sequence shown here is derived from an EMBL/GenBank/DDBJ whole genome shotgun (WGS) entry which is preliminary data.</text>
</comment>
<evidence type="ECO:0000313" key="3">
    <source>
        <dbReference type="Proteomes" id="UP000266568"/>
    </source>
</evidence>
<feature type="transmembrane region" description="Helical" evidence="1">
    <location>
        <begin position="158"/>
        <end position="179"/>
    </location>
</feature>
<proteinExistence type="predicted"/>
<keyword evidence="3" id="KW-1185">Reference proteome</keyword>
<dbReference type="Proteomes" id="UP000266568">
    <property type="component" value="Unassembled WGS sequence"/>
</dbReference>
<feature type="transmembrane region" description="Helical" evidence="1">
    <location>
        <begin position="131"/>
        <end position="151"/>
    </location>
</feature>
<feature type="transmembrane region" description="Helical" evidence="1">
    <location>
        <begin position="74"/>
        <end position="91"/>
    </location>
</feature>
<feature type="transmembrane region" description="Helical" evidence="1">
    <location>
        <begin position="245"/>
        <end position="264"/>
    </location>
</feature>
<dbReference type="RefSeq" id="WP_119034901.1">
    <property type="nucleotide sequence ID" value="NZ_QXDC01000002.1"/>
</dbReference>
<feature type="transmembrane region" description="Helical" evidence="1">
    <location>
        <begin position="98"/>
        <end position="119"/>
    </location>
</feature>
<feature type="transmembrane region" description="Helical" evidence="1">
    <location>
        <begin position="294"/>
        <end position="316"/>
    </location>
</feature>
<name>A0A397PHW0_9SPHN</name>
<sequence>MYSESDIDNAVAAGAISRDTALALRNHVARARLAPAVDEEHFRLLNGFNDIFVTIAIALLLVAVAQIGASVTEALGGVAVAGTSWLLAEYFTRQRRMALPSIALLLAFVGGVAAAPIGLMVSIDPTLSDRASAGIAAAIALASAGAAWLHWRRFAVPITVAAGAVAAVAVIAALALTAVPAAKDAIYPILLVAGIGVFALAMRWDMSDPTRETRRADIAFWLHLAAAPLIAHPVFQMLGVLDADVGIGTAIVVVALYLVFAFVALAVDRRALLVSSLAYVLVALYAVIRSAGAVDLGVAIAALIIGSALLVLSAFWHPMRRRVVATLGHFGDRLPPVQTVLAA</sequence>
<feature type="transmembrane region" description="Helical" evidence="1">
    <location>
        <begin position="185"/>
        <end position="206"/>
    </location>
</feature>
<feature type="transmembrane region" description="Helical" evidence="1">
    <location>
        <begin position="51"/>
        <end position="68"/>
    </location>
</feature>
<keyword evidence="1" id="KW-0472">Membrane</keyword>
<dbReference type="AlphaFoldDB" id="A0A397PHW0"/>
<dbReference type="OrthoDB" id="9770600at2"/>
<accession>A0A397PHW0</accession>
<keyword evidence="1" id="KW-0812">Transmembrane</keyword>
<feature type="transmembrane region" description="Helical" evidence="1">
    <location>
        <begin position="218"/>
        <end position="239"/>
    </location>
</feature>
<feature type="transmembrane region" description="Helical" evidence="1">
    <location>
        <begin position="271"/>
        <end position="288"/>
    </location>
</feature>
<protein>
    <recommendedName>
        <fullName evidence="4">Membrane protein DUF2157</fullName>
    </recommendedName>
</protein>
<dbReference type="EMBL" id="QXDC01000002">
    <property type="protein sequence ID" value="RIA46855.1"/>
    <property type="molecule type" value="Genomic_DNA"/>
</dbReference>
<reference evidence="2 3" key="1">
    <citation type="submission" date="2018-08" db="EMBL/GenBank/DDBJ databases">
        <title>Genomic Encyclopedia of Type Strains, Phase IV (KMG-IV): sequencing the most valuable type-strain genomes for metagenomic binning, comparative biology and taxonomic classification.</title>
        <authorList>
            <person name="Goeker M."/>
        </authorList>
    </citation>
    <scope>NUCLEOTIDE SEQUENCE [LARGE SCALE GENOMIC DNA]</scope>
    <source>
        <strain evidence="2 3">DSM 25527</strain>
    </source>
</reference>
<evidence type="ECO:0008006" key="4">
    <source>
        <dbReference type="Google" id="ProtNLM"/>
    </source>
</evidence>
<evidence type="ECO:0000313" key="2">
    <source>
        <dbReference type="EMBL" id="RIA46855.1"/>
    </source>
</evidence>
<organism evidence="2 3">
    <name type="scientific">Hephaestia caeni</name>
    <dbReference type="NCBI Taxonomy" id="645617"/>
    <lineage>
        <taxon>Bacteria</taxon>
        <taxon>Pseudomonadati</taxon>
        <taxon>Pseudomonadota</taxon>
        <taxon>Alphaproteobacteria</taxon>
        <taxon>Sphingomonadales</taxon>
        <taxon>Sphingomonadaceae</taxon>
        <taxon>Hephaestia</taxon>
    </lineage>
</organism>
<keyword evidence="1" id="KW-1133">Transmembrane helix</keyword>
<evidence type="ECO:0000256" key="1">
    <source>
        <dbReference type="SAM" id="Phobius"/>
    </source>
</evidence>